<name>D7KK92_ARALL</name>
<dbReference type="eggNOG" id="KOG0519">
    <property type="taxonomic scope" value="Eukaryota"/>
</dbReference>
<proteinExistence type="predicted"/>
<reference evidence="2" key="1">
    <citation type="journal article" date="2011" name="Nat. Genet.">
        <title>The Arabidopsis lyrata genome sequence and the basis of rapid genome size change.</title>
        <authorList>
            <person name="Hu T.T."/>
            <person name="Pattyn P."/>
            <person name="Bakker E.G."/>
            <person name="Cao J."/>
            <person name="Cheng J.-F."/>
            <person name="Clark R.M."/>
            <person name="Fahlgren N."/>
            <person name="Fawcett J.A."/>
            <person name="Grimwood J."/>
            <person name="Gundlach H."/>
            <person name="Haberer G."/>
            <person name="Hollister J.D."/>
            <person name="Ossowski S."/>
            <person name="Ottilar R.P."/>
            <person name="Salamov A.A."/>
            <person name="Schneeberger K."/>
            <person name="Spannagl M."/>
            <person name="Wang X."/>
            <person name="Yang L."/>
            <person name="Nasrallah M.E."/>
            <person name="Bergelson J."/>
            <person name="Carrington J.C."/>
            <person name="Gaut B.S."/>
            <person name="Schmutz J."/>
            <person name="Mayer K.F.X."/>
            <person name="Van de Peer Y."/>
            <person name="Grigoriev I.V."/>
            <person name="Nordborg M."/>
            <person name="Weigel D."/>
            <person name="Guo Y.-L."/>
        </authorList>
    </citation>
    <scope>NUCLEOTIDE SEQUENCE [LARGE SCALE GENOMIC DNA]</scope>
    <source>
        <strain evidence="2">cv. MN47</strain>
    </source>
</reference>
<protein>
    <submittedName>
        <fullName evidence="1">Uncharacterized protein</fullName>
    </submittedName>
</protein>
<gene>
    <name evidence="1" type="ORF">ARALYDRAFT_891074</name>
</gene>
<sequence>MHHNVPVLDETSDLFRRFMQKKRDALFDSKKIEIYEEFDTVAYWKQKALNLEKMLEASTERERRLIENS</sequence>
<dbReference type="HOGENOM" id="CLU_2779305_0_0_1"/>
<dbReference type="Gramene" id="scaffold_103868.1">
    <property type="protein sequence ID" value="scaffold_103868.1"/>
    <property type="gene ID" value="scaffold_103868.1"/>
</dbReference>
<dbReference type="STRING" id="81972.D7KK92"/>
<accession>D7KK92</accession>
<dbReference type="AlphaFoldDB" id="D7KK92"/>
<dbReference type="EMBL" id="GL348713">
    <property type="protein sequence ID" value="EFH67380.1"/>
    <property type="molecule type" value="Genomic_DNA"/>
</dbReference>
<keyword evidence="2" id="KW-1185">Reference proteome</keyword>
<organism evidence="2">
    <name type="scientific">Arabidopsis lyrata subsp. lyrata</name>
    <name type="common">Lyre-leaved rock-cress</name>
    <dbReference type="NCBI Taxonomy" id="81972"/>
    <lineage>
        <taxon>Eukaryota</taxon>
        <taxon>Viridiplantae</taxon>
        <taxon>Streptophyta</taxon>
        <taxon>Embryophyta</taxon>
        <taxon>Tracheophyta</taxon>
        <taxon>Spermatophyta</taxon>
        <taxon>Magnoliopsida</taxon>
        <taxon>eudicotyledons</taxon>
        <taxon>Gunneridae</taxon>
        <taxon>Pentapetalae</taxon>
        <taxon>rosids</taxon>
        <taxon>malvids</taxon>
        <taxon>Brassicales</taxon>
        <taxon>Brassicaceae</taxon>
        <taxon>Camelineae</taxon>
        <taxon>Arabidopsis</taxon>
    </lineage>
</organism>
<evidence type="ECO:0000313" key="1">
    <source>
        <dbReference type="EMBL" id="EFH67380.1"/>
    </source>
</evidence>
<evidence type="ECO:0000313" key="2">
    <source>
        <dbReference type="Proteomes" id="UP000008694"/>
    </source>
</evidence>
<dbReference type="Proteomes" id="UP000008694">
    <property type="component" value="Unassembled WGS sequence"/>
</dbReference>